<keyword evidence="8" id="KW-0325">Glycoprotein</keyword>
<dbReference type="PRINTS" id="PR01157">
    <property type="entry name" value="P2YPURNOCPTR"/>
</dbReference>
<evidence type="ECO:0000313" key="12">
    <source>
        <dbReference type="Ensembl" id="ENSSHAP00000021003.1"/>
    </source>
</evidence>
<dbReference type="InterPro" id="IPR000276">
    <property type="entry name" value="GPCR_Rhodpsn"/>
</dbReference>
<evidence type="ECO:0000256" key="3">
    <source>
        <dbReference type="ARBA" id="ARBA00022692"/>
    </source>
</evidence>
<dbReference type="PRINTS" id="PR01655">
    <property type="entry name" value="UDPGLUCOSER"/>
</dbReference>
<dbReference type="PROSITE" id="PS50262">
    <property type="entry name" value="G_PROTEIN_RECEP_F1_2"/>
    <property type="match status" value="1"/>
</dbReference>
<dbReference type="RefSeq" id="XP_023356514.1">
    <property type="nucleotide sequence ID" value="XM_023500746.2"/>
</dbReference>
<dbReference type="PRINTS" id="PR00237">
    <property type="entry name" value="GPCRRHODOPSN"/>
</dbReference>
<feature type="transmembrane region" description="Helical" evidence="10">
    <location>
        <begin position="277"/>
        <end position="297"/>
    </location>
</feature>
<dbReference type="GO" id="GO:0045028">
    <property type="term" value="F:G protein-coupled purinergic nucleotide receptor activity"/>
    <property type="evidence" value="ECO:0007669"/>
    <property type="project" value="InterPro"/>
</dbReference>
<organism evidence="12 13">
    <name type="scientific">Sarcophilus harrisii</name>
    <name type="common">Tasmanian devil</name>
    <name type="synonym">Sarcophilus laniarius</name>
    <dbReference type="NCBI Taxonomy" id="9305"/>
    <lineage>
        <taxon>Eukaryota</taxon>
        <taxon>Metazoa</taxon>
        <taxon>Chordata</taxon>
        <taxon>Craniata</taxon>
        <taxon>Vertebrata</taxon>
        <taxon>Euteleostomi</taxon>
        <taxon>Mammalia</taxon>
        <taxon>Metatheria</taxon>
        <taxon>Dasyuromorphia</taxon>
        <taxon>Dasyuridae</taxon>
        <taxon>Sarcophilus</taxon>
    </lineage>
</organism>
<dbReference type="CTD" id="9934"/>
<dbReference type="OrthoDB" id="6163051at2759"/>
<dbReference type="RefSeq" id="XP_031813628.1">
    <property type="nucleotide sequence ID" value="XM_031957768.1"/>
</dbReference>
<dbReference type="Gene3D" id="1.20.1070.10">
    <property type="entry name" value="Rhodopsin 7-helix transmembrane proteins"/>
    <property type="match status" value="1"/>
</dbReference>
<evidence type="ECO:0000256" key="7">
    <source>
        <dbReference type="ARBA" id="ARBA00023170"/>
    </source>
</evidence>
<feature type="transmembrane region" description="Helical" evidence="10">
    <location>
        <begin position="97"/>
        <end position="118"/>
    </location>
</feature>
<dbReference type="RefSeq" id="XP_031813629.1">
    <property type="nucleotide sequence ID" value="XM_031957769.1"/>
</dbReference>
<dbReference type="Ensembl" id="ENSSHAT00000033827.1">
    <property type="protein sequence ID" value="ENSSHAP00000032803.1"/>
    <property type="gene ID" value="ENSSHAG00000026820.1"/>
</dbReference>
<evidence type="ECO:0000256" key="4">
    <source>
        <dbReference type="ARBA" id="ARBA00022989"/>
    </source>
</evidence>
<dbReference type="InterPro" id="IPR005466">
    <property type="entry name" value="P2Y14_rcpt"/>
</dbReference>
<keyword evidence="6 10" id="KW-0472">Membrane</keyword>
<keyword evidence="13" id="KW-1185">Reference proteome</keyword>
<dbReference type="KEGG" id="shr:100914640"/>
<feature type="transmembrane region" description="Helical" evidence="10">
    <location>
        <begin position="187"/>
        <end position="212"/>
    </location>
</feature>
<dbReference type="HOGENOM" id="CLU_009579_8_2_1"/>
<dbReference type="GO" id="GO:0061484">
    <property type="term" value="P:hematopoietic stem cell homeostasis"/>
    <property type="evidence" value="ECO:0007669"/>
    <property type="project" value="Ensembl"/>
</dbReference>
<evidence type="ECO:0000256" key="9">
    <source>
        <dbReference type="ARBA" id="ARBA00023224"/>
    </source>
</evidence>
<feature type="transmembrane region" description="Helical" evidence="10">
    <location>
        <begin position="138"/>
        <end position="157"/>
    </location>
</feature>
<dbReference type="Ensembl" id="ENSSHAT00000025001.1">
    <property type="protein sequence ID" value="ENSSHAP00000024425.1"/>
    <property type="gene ID" value="ENSSHAG00000026820.1"/>
</dbReference>
<proteinExistence type="predicted"/>
<evidence type="ECO:0000256" key="5">
    <source>
        <dbReference type="ARBA" id="ARBA00023040"/>
    </source>
</evidence>
<evidence type="ECO:0000256" key="6">
    <source>
        <dbReference type="ARBA" id="ARBA00023136"/>
    </source>
</evidence>
<dbReference type="AlphaFoldDB" id="G3WZZ8"/>
<dbReference type="Ensembl" id="ENSSHAT00000040594.1">
    <property type="protein sequence ID" value="ENSSHAP00000024571.1"/>
    <property type="gene ID" value="ENSSHAG00000026820.1"/>
</dbReference>
<reference evidence="12 13" key="1">
    <citation type="journal article" date="2011" name="Proc. Natl. Acad. Sci. U.S.A.">
        <title>Genetic diversity and population structure of the endangered marsupial Sarcophilus harrisii (Tasmanian devil).</title>
        <authorList>
            <person name="Miller W."/>
            <person name="Hayes V.M."/>
            <person name="Ratan A."/>
            <person name="Petersen D.C."/>
            <person name="Wittekindt N.E."/>
            <person name="Miller J."/>
            <person name="Walenz B."/>
            <person name="Knight J."/>
            <person name="Qi J."/>
            <person name="Zhao F."/>
            <person name="Wang Q."/>
            <person name="Bedoya-Reina O.C."/>
            <person name="Katiyar N."/>
            <person name="Tomsho L.P."/>
            <person name="Kasson L.M."/>
            <person name="Hardie R.A."/>
            <person name="Woodbridge P."/>
            <person name="Tindall E.A."/>
            <person name="Bertelsen M.F."/>
            <person name="Dixon D."/>
            <person name="Pyecroft S."/>
            <person name="Helgen K.M."/>
            <person name="Lesk A.M."/>
            <person name="Pringle T.H."/>
            <person name="Patterson N."/>
            <person name="Zhang Y."/>
            <person name="Kreiss A."/>
            <person name="Woods G.M."/>
            <person name="Jones M.E."/>
            <person name="Schuster S.C."/>
        </authorList>
    </citation>
    <scope>NUCLEOTIDE SEQUENCE [LARGE SCALE GENOMIC DNA]</scope>
</reference>
<accession>G3WZZ8</accession>
<dbReference type="GO" id="GO:0005886">
    <property type="term" value="C:plasma membrane"/>
    <property type="evidence" value="ECO:0007669"/>
    <property type="project" value="UniProtKB-SubCell"/>
</dbReference>
<keyword evidence="4 10" id="KW-1133">Transmembrane helix</keyword>
<keyword evidence="5" id="KW-0297">G-protein coupled receptor</keyword>
<dbReference type="OMA" id="FVHTVNY"/>
<keyword evidence="3 10" id="KW-0812">Transmembrane</keyword>
<evidence type="ECO:0000256" key="2">
    <source>
        <dbReference type="ARBA" id="ARBA00022475"/>
    </source>
</evidence>
<evidence type="ECO:0000256" key="10">
    <source>
        <dbReference type="SAM" id="Phobius"/>
    </source>
</evidence>
<feature type="transmembrane region" description="Helical" evidence="10">
    <location>
        <begin position="233"/>
        <end position="250"/>
    </location>
</feature>
<dbReference type="GeneID" id="100914640"/>
<dbReference type="GeneTree" id="ENSGT01110000267255"/>
<dbReference type="Proteomes" id="UP000007648">
    <property type="component" value="Unassembled WGS sequence"/>
</dbReference>
<keyword evidence="2" id="KW-1003">Cell membrane</keyword>
<dbReference type="PANTHER" id="PTHR24233">
    <property type="entry name" value="P2Y PURINOCEPTOR-RELATED G-PROTEIN COUPLED RECEPTOR"/>
    <property type="match status" value="1"/>
</dbReference>
<dbReference type="Ensembl" id="ENSSHAT00000021173.2">
    <property type="protein sequence ID" value="ENSSHAP00000021003.1"/>
    <property type="gene ID" value="ENSSHAG00000026820.1"/>
</dbReference>
<feature type="transmembrane region" description="Helical" evidence="10">
    <location>
        <begin position="25"/>
        <end position="48"/>
    </location>
</feature>
<comment type="subcellular location">
    <subcellularLocation>
        <location evidence="1">Cell membrane</location>
        <topology evidence="1">Multi-pass membrane protein</topology>
    </subcellularLocation>
</comment>
<protein>
    <submittedName>
        <fullName evidence="12">Purinergic receptor P2Y14</fullName>
    </submittedName>
</protein>
<evidence type="ECO:0000256" key="1">
    <source>
        <dbReference type="ARBA" id="ARBA00004651"/>
    </source>
</evidence>
<dbReference type="Ensembl" id="ENSSHAT00000044625.1">
    <property type="protein sequence ID" value="ENSSHAP00000027202.1"/>
    <property type="gene ID" value="ENSSHAG00000026820.1"/>
</dbReference>
<dbReference type="STRING" id="9305.ENSSHAP00000021003"/>
<gene>
    <name evidence="12" type="primary">P2RY14</name>
</gene>
<dbReference type="Ensembl" id="ENSSHAT00000045962.1">
    <property type="protein sequence ID" value="ENSSHAP00000044840.1"/>
    <property type="gene ID" value="ENSSHAG00000026820.1"/>
</dbReference>
<keyword evidence="7" id="KW-0675">Receptor</keyword>
<dbReference type="PANTHER" id="PTHR24233:SF3">
    <property type="entry name" value="P2Y PURINOCEPTOR 14"/>
    <property type="match status" value="1"/>
</dbReference>
<dbReference type="eggNOG" id="ENOG502R537">
    <property type="taxonomic scope" value="Eukaryota"/>
</dbReference>
<dbReference type="InterPro" id="IPR017452">
    <property type="entry name" value="GPCR_Rhodpsn_7TM"/>
</dbReference>
<name>G3WZZ8_SARHA</name>
<dbReference type="SUPFAM" id="SSF81321">
    <property type="entry name" value="Family A G protein-coupled receptor-like"/>
    <property type="match status" value="1"/>
</dbReference>
<dbReference type="FunFam" id="1.20.1070.10:FF:000049">
    <property type="entry name" value="G-protein coupled receptor 87"/>
    <property type="match status" value="1"/>
</dbReference>
<feature type="transmembrane region" description="Helical" evidence="10">
    <location>
        <begin position="55"/>
        <end position="77"/>
    </location>
</feature>
<evidence type="ECO:0000256" key="8">
    <source>
        <dbReference type="ARBA" id="ARBA00023180"/>
    </source>
</evidence>
<keyword evidence="9" id="KW-0807">Transducer</keyword>
<evidence type="ECO:0000313" key="13">
    <source>
        <dbReference type="Proteomes" id="UP000007648"/>
    </source>
</evidence>
<sequence>MNNTTVANNTECPLNSLITQYIIPLLYFFVFVGGILLNAISAWIFFYVSNSKSFIVYLKNIVAADFLMSLTFPFKVLSDSKLGPWQLSIFVCKGSAVIFYVNMYVGIVFFGLIGFDRYYKIVKPLLASFVHTVSYSKILSLFIWVLMLLLAIPNIILTDQNAKEDDNIKCIKLKNEMGLKWHTASNYIFVAIFWIVFLLLIICYTAITRKIYKSYLRSRRKSISVKKKSSRNIFCIMFVFCVCFVPYHIARIPYTRSQTEKHYDCQSKEILLYAKEFTLFLSAANVCLDPIIYFFLCQPFRETLQKKFHFRLKVRHTPEASKTKRSNEMMDNAILDSTDTL</sequence>
<reference evidence="12" key="2">
    <citation type="submission" date="2025-05" db="UniProtKB">
        <authorList>
            <consortium name="Ensembl"/>
        </authorList>
    </citation>
    <scope>IDENTIFICATION</scope>
</reference>
<evidence type="ECO:0000259" key="11">
    <source>
        <dbReference type="PROSITE" id="PS50262"/>
    </source>
</evidence>
<feature type="domain" description="G-protein coupled receptors family 1 profile" evidence="11">
    <location>
        <begin position="37"/>
        <end position="293"/>
    </location>
</feature>
<dbReference type="Pfam" id="PF00001">
    <property type="entry name" value="7tm_1"/>
    <property type="match status" value="1"/>
</dbReference>